<evidence type="ECO:0000313" key="4">
    <source>
        <dbReference type="Proteomes" id="UP000000612"/>
    </source>
</evidence>
<feature type="signal peptide" evidence="2">
    <location>
        <begin position="1"/>
        <end position="20"/>
    </location>
</feature>
<feature type="region of interest" description="Disordered" evidence="1">
    <location>
        <begin position="212"/>
        <end position="232"/>
    </location>
</feature>
<dbReference type="KEGG" id="bre:BRE_607"/>
<accession>B5RPV1</accession>
<evidence type="ECO:0000256" key="2">
    <source>
        <dbReference type="SAM" id="SignalP"/>
    </source>
</evidence>
<dbReference type="HOGENOM" id="CLU_453216_0_0_12"/>
<feature type="chain" id="PRO_5002835632" evidence="2">
    <location>
        <begin position="21"/>
        <end position="612"/>
    </location>
</feature>
<keyword evidence="2" id="KW-0732">Signal</keyword>
<protein>
    <submittedName>
        <fullName evidence="3">Membrane-associated protein P66</fullName>
    </submittedName>
</protein>
<dbReference type="Proteomes" id="UP000000612">
    <property type="component" value="Chromosome"/>
</dbReference>
<sequence length="612" mass="67523">MTKTIICLLVIILSHIMAFAEDNETDTNGNNSSNTNTSNNTPELNQNLKLPITLTFDNSSQFRFDMDELVPGLENKTNVGIKITPYINTKEVGNNDPLSAYVKVESLCLNASGKSNTPIKFSVENITAQINMYDFYLKMESMTDFNFNQESLFSFAPISKIQSQYYGFPNKENATTRTILSRSTAKKIGTLQFGYKLPSQLELILSIGATGTGNRNNKKNDKDSEEDKKNKEAIPYNDTYKGILYGAQVKWKPIQNNLTQYNSNISVKNPLELNFGISGAIGNSTFNNSSITYGLKDTSVTDSDLVNPTLSNASIITSIGVSYKLGLTKINNKNTYLLLNAGSDLGIDPFASDFSILGHISRKANTDEKKQFDPVSNKLQFDIKRTPNFEFSVGTGIGLAWNTDEGEEESWEISGSKSYNKRIFGAQDKKSGIGFGINYGKSLYRPTSSNTLIQNIAKKSFQTLNAELSTYEDNKKGIIPGLGWIASIGTYDLLRDKPKSDDIIAALTPNTNTTNKTNIEFASATQLGGALYLDYAIPLKSMSPNTYIIPYVGAHMLGTLNFQKNTLYLKAGLELENLIKLTNIVIGWDSNNILASKDQNGSVFILFKISIS</sequence>
<proteinExistence type="predicted"/>
<reference evidence="3 4" key="1">
    <citation type="journal article" date="2008" name="PLoS Genet.">
        <title>The genome of Borrelia recurrentis, the agent of deadly louse-borne relapsing fever, is a degraded subset of tick-borne Borrelia duttonii.</title>
        <authorList>
            <person name="Lescot M."/>
            <person name="Audic S."/>
            <person name="Robert C."/>
            <person name="Nguyen T.T."/>
            <person name="Blanc G."/>
            <person name="Cutler S.J."/>
            <person name="Wincker P."/>
            <person name="Couloux A."/>
            <person name="Claverie J.-M."/>
            <person name="Raoult D."/>
            <person name="Drancourt M."/>
        </authorList>
    </citation>
    <scope>NUCLEOTIDE SEQUENCE [LARGE SCALE GENOMIC DNA]</scope>
    <source>
        <strain evidence="3 4">A1</strain>
    </source>
</reference>
<dbReference type="EMBL" id="CP000993">
    <property type="protein sequence ID" value="ACH94835.1"/>
    <property type="molecule type" value="Genomic_DNA"/>
</dbReference>
<feature type="compositionally biased region" description="Basic and acidic residues" evidence="1">
    <location>
        <begin position="218"/>
        <end position="232"/>
    </location>
</feature>
<dbReference type="Pfam" id="PF11263">
    <property type="entry name" value="Attachment_P66"/>
    <property type="match status" value="1"/>
</dbReference>
<dbReference type="InterPro" id="IPR020967">
    <property type="entry name" value="Borrelia_attachment_p66"/>
</dbReference>
<keyword evidence="4" id="KW-1185">Reference proteome</keyword>
<name>B5RPV1_BORRA</name>
<dbReference type="AlphaFoldDB" id="B5RPV1"/>
<dbReference type="RefSeq" id="WP_012539029.1">
    <property type="nucleotide sequence ID" value="NC_011244.1"/>
</dbReference>
<evidence type="ECO:0000256" key="1">
    <source>
        <dbReference type="SAM" id="MobiDB-lite"/>
    </source>
</evidence>
<gene>
    <name evidence="3" type="ordered locus">BRE_607</name>
</gene>
<feature type="compositionally biased region" description="Low complexity" evidence="1">
    <location>
        <begin position="26"/>
        <end position="41"/>
    </location>
</feature>
<evidence type="ECO:0000313" key="3">
    <source>
        <dbReference type="EMBL" id="ACH94835.1"/>
    </source>
</evidence>
<feature type="region of interest" description="Disordered" evidence="1">
    <location>
        <begin position="26"/>
        <end position="45"/>
    </location>
</feature>
<organism evidence="3 4">
    <name type="scientific">Borrelia recurrentis (strain A1)</name>
    <dbReference type="NCBI Taxonomy" id="412418"/>
    <lineage>
        <taxon>Bacteria</taxon>
        <taxon>Pseudomonadati</taxon>
        <taxon>Spirochaetota</taxon>
        <taxon>Spirochaetia</taxon>
        <taxon>Spirochaetales</taxon>
        <taxon>Borreliaceae</taxon>
        <taxon>Borrelia</taxon>
    </lineage>
</organism>